<dbReference type="EMBL" id="CP018889">
    <property type="protein sequence ID" value="AUI67256.2"/>
    <property type="molecule type" value="Genomic_DNA"/>
</dbReference>
<dbReference type="STRING" id="288004.AL038_05825"/>
<evidence type="ECO:0000313" key="2">
    <source>
        <dbReference type="Proteomes" id="UP000234271"/>
    </source>
</evidence>
<dbReference type="Proteomes" id="UP000234271">
    <property type="component" value="Chromosome"/>
</dbReference>
<evidence type="ECO:0000313" key="1">
    <source>
        <dbReference type="EMBL" id="AUI67256.2"/>
    </source>
</evidence>
<gene>
    <name evidence="1" type="ORF">BLE401_00145</name>
</gene>
<sequence>MPYKISIKALEKNDSVFFKSMLHLVQRQLSAEWEFAEVADITVVDVEQTDGKRFWEQAINDKKCVIAYARHNIYDAQWFLPKPIRVQPLITLLNTLLECQNHASQIPLNNTTASQQPLIVKTIIESLPPLVPQIPETSLNNANNNFDPTQYLLGLLQKAIQTKKIQRFSCAGLPPVYISPTDRRCFTNKLGMSLSQLSSAQKMMYGAYAEHIDSTELSIDMLLTEVDKNNLVLYPIETLLWITTLSASHGRLIVSYPSRCSVRLKQWPNFAVLPHQPSHMNLAAFMLKNGVDLPTVAAKTQVELNVVIDFFNACQVLGLTQTEEKHNPQQEKSVSGAKRHLFRGILKRLMS</sequence>
<accession>A0A2N9Y9W5</accession>
<keyword evidence="2" id="KW-1185">Reference proteome</keyword>
<organism evidence="1 2">
    <name type="scientific">Beggiatoa leptomitoformis</name>
    <dbReference type="NCBI Taxonomy" id="288004"/>
    <lineage>
        <taxon>Bacteria</taxon>
        <taxon>Pseudomonadati</taxon>
        <taxon>Pseudomonadota</taxon>
        <taxon>Gammaproteobacteria</taxon>
        <taxon>Thiotrichales</taxon>
        <taxon>Thiotrichaceae</taxon>
        <taxon>Beggiatoa</taxon>
    </lineage>
</organism>
<proteinExistence type="predicted"/>
<protein>
    <submittedName>
        <fullName evidence="1">Uncharacterized protein</fullName>
    </submittedName>
</protein>
<name>A0A2N9Y9W5_9GAMM</name>
<dbReference type="OrthoDB" id="5623022at2"/>
<reference evidence="2" key="1">
    <citation type="submission" date="2016-12" db="EMBL/GenBank/DDBJ databases">
        <title>Complete Genome Sequence of Beggiatoa leptomitiformis D-401.</title>
        <authorList>
            <person name="Fomenkov A."/>
            <person name="Vincze T."/>
            <person name="Grabovich M."/>
            <person name="Anton B.P."/>
            <person name="Dubinina G."/>
            <person name="Orlova M."/>
            <person name="Belousova E."/>
            <person name="Roberts R.J."/>
        </authorList>
    </citation>
    <scope>NUCLEOTIDE SEQUENCE [LARGE SCALE GENOMIC DNA]</scope>
    <source>
        <strain evidence="2">D-401</strain>
    </source>
</reference>
<dbReference type="AlphaFoldDB" id="A0A2N9Y9W5"/>
<dbReference type="RefSeq" id="WP_145917064.1">
    <property type="nucleotide sequence ID" value="NZ_CP012373.2"/>
</dbReference>